<evidence type="ECO:0000256" key="5">
    <source>
        <dbReference type="ARBA" id="ARBA00023128"/>
    </source>
</evidence>
<evidence type="ECO:0000313" key="9">
    <source>
        <dbReference type="EMBL" id="QPG75564.1"/>
    </source>
</evidence>
<organism evidence="9 10">
    <name type="scientific">Eeniella nana</name>
    <name type="common">Yeast</name>
    <name type="synonym">Brettanomyces nanus</name>
    <dbReference type="NCBI Taxonomy" id="13502"/>
    <lineage>
        <taxon>Eukaryota</taxon>
        <taxon>Fungi</taxon>
        <taxon>Dikarya</taxon>
        <taxon>Ascomycota</taxon>
        <taxon>Saccharomycotina</taxon>
        <taxon>Pichiomycetes</taxon>
        <taxon>Pichiales</taxon>
        <taxon>Pichiaceae</taxon>
        <taxon>Brettanomyces</taxon>
    </lineage>
</organism>
<keyword evidence="3" id="KW-0809">Transit peptide</keyword>
<dbReference type="InterPro" id="IPR033650">
    <property type="entry name" value="Ribosomal_mL46_NUDIX"/>
</dbReference>
<dbReference type="PANTHER" id="PTHR13124:SF12">
    <property type="entry name" value="LARGE RIBOSOMAL SUBUNIT PROTEIN ML46"/>
    <property type="match status" value="1"/>
</dbReference>
<comment type="subcellular location">
    <subcellularLocation>
        <location evidence="1">Mitochondrion</location>
    </subcellularLocation>
</comment>
<comment type="similarity">
    <text evidence="2">Belongs to the mitochondrion-specific ribosomal protein mL46 family.</text>
</comment>
<dbReference type="RefSeq" id="XP_038779129.1">
    <property type="nucleotide sequence ID" value="XM_038923201.1"/>
</dbReference>
<reference evidence="9" key="1">
    <citation type="submission" date="2020-10" db="EMBL/GenBank/DDBJ databases">
        <authorList>
            <person name="Roach M.J.R."/>
        </authorList>
    </citation>
    <scope>NUCLEOTIDE SEQUENCE</scope>
    <source>
        <strain evidence="9">CBS 1945</strain>
    </source>
</reference>
<accession>A0A875S906</accession>
<dbReference type="Gene3D" id="3.90.79.10">
    <property type="entry name" value="Nucleoside Triphosphate Pyrophosphohydrolase"/>
    <property type="match status" value="1"/>
</dbReference>
<dbReference type="Pfam" id="PF11788">
    <property type="entry name" value="MRP-L46"/>
    <property type="match status" value="1"/>
</dbReference>
<dbReference type="InterPro" id="IPR040008">
    <property type="entry name" value="Ribosomal_mL46"/>
</dbReference>
<evidence type="ECO:0000256" key="1">
    <source>
        <dbReference type="ARBA" id="ARBA00004173"/>
    </source>
</evidence>
<keyword evidence="4" id="KW-0689">Ribosomal protein</keyword>
<dbReference type="GO" id="GO:0003735">
    <property type="term" value="F:structural constituent of ribosome"/>
    <property type="evidence" value="ECO:0007669"/>
    <property type="project" value="InterPro"/>
</dbReference>
<dbReference type="AlphaFoldDB" id="A0A875S906"/>
<evidence type="ECO:0000256" key="6">
    <source>
        <dbReference type="ARBA" id="ARBA00023274"/>
    </source>
</evidence>
<dbReference type="EMBL" id="CP064814">
    <property type="protein sequence ID" value="QPG75564.1"/>
    <property type="molecule type" value="Genomic_DNA"/>
</dbReference>
<feature type="domain" description="Large ribosomal subunit protein mL46 N-terminal" evidence="8">
    <location>
        <begin position="3"/>
        <end position="77"/>
    </location>
</feature>
<evidence type="ECO:0000259" key="8">
    <source>
        <dbReference type="Pfam" id="PF11788"/>
    </source>
</evidence>
<sequence>MITGTVAEREFTKAQKYPIPAHRGVWFPKGMPDIKHGRDRRFKQEVNLPKEILEGDAEDLENVGRPISANPRITEADKKNDQTSLERELPRTLYLLLKQNGQWKFPTFQLENDETALNQVAENGLRQLGGDNINTWSVSGTPAAVIKYVNGNILPYGTSVDHEGVSREYLMKSHVVAGQFVPQQGKGVEEYKWLVKEEIQPLVEKPYFDQVRHLLAQI</sequence>
<dbReference type="InterPro" id="IPR021757">
    <property type="entry name" value="Ribosomal_mL46_N"/>
</dbReference>
<gene>
    <name evidence="9" type="ORF">FOA43_002919</name>
</gene>
<keyword evidence="6" id="KW-0687">Ribonucleoprotein</keyword>
<keyword evidence="10" id="KW-1185">Reference proteome</keyword>
<evidence type="ECO:0000256" key="3">
    <source>
        <dbReference type="ARBA" id="ARBA00022946"/>
    </source>
</evidence>
<proteinExistence type="inferred from homology"/>
<evidence type="ECO:0000313" key="10">
    <source>
        <dbReference type="Proteomes" id="UP000662931"/>
    </source>
</evidence>
<evidence type="ECO:0000256" key="4">
    <source>
        <dbReference type="ARBA" id="ARBA00022980"/>
    </source>
</evidence>
<dbReference type="CDD" id="cd04661">
    <property type="entry name" value="NUDIX_MRP_L46"/>
    <property type="match status" value="1"/>
</dbReference>
<dbReference type="GeneID" id="62196320"/>
<dbReference type="GO" id="GO:0005762">
    <property type="term" value="C:mitochondrial large ribosomal subunit"/>
    <property type="evidence" value="ECO:0007669"/>
    <property type="project" value="TreeGrafter"/>
</dbReference>
<dbReference type="Proteomes" id="UP000662931">
    <property type="component" value="Chromosome 3"/>
</dbReference>
<evidence type="ECO:0000256" key="2">
    <source>
        <dbReference type="ARBA" id="ARBA00009070"/>
    </source>
</evidence>
<dbReference type="KEGG" id="bnn:FOA43_002919"/>
<evidence type="ECO:0000256" key="7">
    <source>
        <dbReference type="ARBA" id="ARBA00035190"/>
    </source>
</evidence>
<name>A0A875S906_EENNA</name>
<dbReference type="PANTHER" id="PTHR13124">
    <property type="entry name" value="39S RIBOSOMAL PROTEIN L46, MITOCHONDRIAL PRECURSOR-RELATED"/>
    <property type="match status" value="1"/>
</dbReference>
<keyword evidence="5" id="KW-0496">Mitochondrion</keyword>
<dbReference type="OrthoDB" id="414075at2759"/>
<protein>
    <recommendedName>
        <fullName evidence="7">Large ribosomal subunit protein mL46</fullName>
    </recommendedName>
</protein>